<organism evidence="2 3">
    <name type="scientific">Filobasidium floriforme</name>
    <dbReference type="NCBI Taxonomy" id="5210"/>
    <lineage>
        <taxon>Eukaryota</taxon>
        <taxon>Fungi</taxon>
        <taxon>Dikarya</taxon>
        <taxon>Basidiomycota</taxon>
        <taxon>Agaricomycotina</taxon>
        <taxon>Tremellomycetes</taxon>
        <taxon>Filobasidiales</taxon>
        <taxon>Filobasidiaceae</taxon>
        <taxon>Filobasidium</taxon>
    </lineage>
</organism>
<feature type="compositionally biased region" description="Basic residues" evidence="1">
    <location>
        <begin position="100"/>
        <end position="118"/>
    </location>
</feature>
<comment type="caution">
    <text evidence="2">The sequence shown here is derived from an EMBL/GenBank/DDBJ whole genome shotgun (WGS) entry which is preliminary data.</text>
</comment>
<feature type="region of interest" description="Disordered" evidence="1">
    <location>
        <begin position="1"/>
        <end position="30"/>
    </location>
</feature>
<reference evidence="2" key="1">
    <citation type="submission" date="2020-04" db="EMBL/GenBank/DDBJ databases">
        <title>Analysis of mating type loci in Filobasidium floriforme.</title>
        <authorList>
            <person name="Nowrousian M."/>
        </authorList>
    </citation>
    <scope>NUCLEOTIDE SEQUENCE</scope>
    <source>
        <strain evidence="2">CBS 6242</strain>
    </source>
</reference>
<proteinExistence type="predicted"/>
<gene>
    <name evidence="2" type="ORF">FFLO_06735</name>
</gene>
<accession>A0A8K0JGQ6</accession>
<name>A0A8K0JGQ6_9TREE</name>
<dbReference type="EMBL" id="JABELV010000251">
    <property type="protein sequence ID" value="KAG7527640.1"/>
    <property type="molecule type" value="Genomic_DNA"/>
</dbReference>
<protein>
    <submittedName>
        <fullName evidence="2">Uncharacterized protein</fullName>
    </submittedName>
</protein>
<feature type="region of interest" description="Disordered" evidence="1">
    <location>
        <begin position="400"/>
        <end position="427"/>
    </location>
</feature>
<evidence type="ECO:0000313" key="2">
    <source>
        <dbReference type="EMBL" id="KAG7527640.1"/>
    </source>
</evidence>
<evidence type="ECO:0000313" key="3">
    <source>
        <dbReference type="Proteomes" id="UP000812966"/>
    </source>
</evidence>
<feature type="region of interest" description="Disordered" evidence="1">
    <location>
        <begin position="98"/>
        <end position="118"/>
    </location>
</feature>
<dbReference type="OrthoDB" id="2575040at2759"/>
<dbReference type="AlphaFoldDB" id="A0A8K0JGQ6"/>
<feature type="region of interest" description="Disordered" evidence="1">
    <location>
        <begin position="250"/>
        <end position="301"/>
    </location>
</feature>
<evidence type="ECO:0000256" key="1">
    <source>
        <dbReference type="SAM" id="MobiDB-lite"/>
    </source>
</evidence>
<keyword evidence="3" id="KW-1185">Reference proteome</keyword>
<dbReference type="Proteomes" id="UP000812966">
    <property type="component" value="Unassembled WGS sequence"/>
</dbReference>
<feature type="compositionally biased region" description="Basic and acidic residues" evidence="1">
    <location>
        <begin position="400"/>
        <end position="413"/>
    </location>
</feature>
<feature type="compositionally biased region" description="Basic residues" evidence="1">
    <location>
        <begin position="253"/>
        <end position="265"/>
    </location>
</feature>
<sequence>MRSIWGQAPDEQGPLPGPEQGGPDWLKGHRHPDNIAYQDHIASLVLHDIQPHMHNTSIPLAQQNFESCRNAAATAFLNFAKRYSAQIDLVAKEKGARDNKRGRRWARKDLKQKKRSKAATRMAEHVAQNLLRMDYMSSEDSSEGDDSGLAPGVWQRLADSARTDRNGQLLVHDKVLEVKTPRWRSVELQSLYDRIDIVAQQIVAEAKGRGHAAAPLHRFKLEPLRQKRPPVDVETWMLVDGIMPDESSLPVPKRVKIGRPKGRKNKVNDPGCVSEDTVEQAESGRAKKRKRNTGFTAGVDSQSHAAGEGFIADLKDNPRKRVEQAISSGLSDATRPGNTPELDQTLHTIALTSHEESLIDPDIDLVSHTTPKATREVDTNGSPVMTMVGLRMIDDSAHQLHDDSAEQDVHSEDETTYPVDWPSETLNDSRVLEQEVERGDAAANLQDYLSRLSNDVE</sequence>